<feature type="signal peptide" evidence="1">
    <location>
        <begin position="1"/>
        <end position="22"/>
    </location>
</feature>
<name>H8XU00_FLAIG</name>
<keyword evidence="1" id="KW-0732">Signal</keyword>
<accession>H8XU00</accession>
<dbReference type="HOGENOM" id="CLU_1394528_0_0_10"/>
<dbReference type="Proteomes" id="UP000007599">
    <property type="component" value="Chromosome I"/>
</dbReference>
<reference evidence="2 3" key="1">
    <citation type="journal article" date="2012" name="J. Bacteriol.">
        <title>Complete Genome Sequence of Flavobacterium indicum GPSTA100-9T, Isolated from Warm Spring Water.</title>
        <authorList>
            <person name="Barbier P."/>
            <person name="Houel A."/>
            <person name="Loux V."/>
            <person name="Poulain J."/>
            <person name="Bernardet J.F."/>
            <person name="Touchon M."/>
            <person name="Duchaud E."/>
        </authorList>
    </citation>
    <scope>NUCLEOTIDE SEQUENCE [LARGE SCALE GENOMIC DNA]</scope>
    <source>
        <strain evidence="3">DSM 17447 / CIP 109464 / GPTSA100-9</strain>
    </source>
</reference>
<reference evidence="3" key="2">
    <citation type="submission" date="2012-03" db="EMBL/GenBank/DDBJ databases">
        <title>Complete genome sequence of Flavobacterium indicum GPTSA100-9T, isolated from warm spring water.</title>
        <authorList>
            <person name="Barbier P."/>
            <person name="Houel A."/>
            <person name="Loux V."/>
            <person name="Poulain J."/>
            <person name="Bernardet J.-F."/>
            <person name="Touchon M."/>
            <person name="Duchaud E."/>
        </authorList>
    </citation>
    <scope>NUCLEOTIDE SEQUENCE [LARGE SCALE GENOMIC DNA]</scope>
    <source>
        <strain evidence="3">DSM 17447 / CIP 109464 / GPTSA100-9</strain>
    </source>
</reference>
<evidence type="ECO:0000313" key="3">
    <source>
        <dbReference type="Proteomes" id="UP000007599"/>
    </source>
</evidence>
<evidence type="ECO:0000256" key="1">
    <source>
        <dbReference type="SAM" id="SignalP"/>
    </source>
</evidence>
<sequence length="195" mass="22338">MRNKFILFFAFLISNFSIGQSAGTHQKEATEKVQLEATTAANKKQNSALIQKTFSSAAIQAYENQAISRIEDFYAYLNLLAVTQDVAEQNEIKLAIEALFSKNQFLVTNFIKPETKVTLAQLLNNSCNQKLTFELSNARINEVGPHFFLVEYNLKMKSEMGESESVINQKVLFYPQIKEFGEIKKQVWQLELFEF</sequence>
<proteinExistence type="predicted"/>
<dbReference type="PATRIC" id="fig|1094466.5.peg.1759"/>
<protein>
    <submittedName>
        <fullName evidence="2">Uncharacterized protein</fullName>
    </submittedName>
</protein>
<dbReference type="KEGG" id="fin:KQS_08975"/>
<evidence type="ECO:0000313" key="2">
    <source>
        <dbReference type="EMBL" id="CCG53730.1"/>
    </source>
</evidence>
<gene>
    <name evidence="2" type="ordered locus">KQS_08975</name>
</gene>
<dbReference type="STRING" id="1094466.KQS_08975"/>
<dbReference type="OrthoDB" id="1356195at2"/>
<feature type="chain" id="PRO_5003617365" evidence="1">
    <location>
        <begin position="23"/>
        <end position="195"/>
    </location>
</feature>
<dbReference type="EMBL" id="HE774682">
    <property type="protein sequence ID" value="CCG53730.1"/>
    <property type="molecule type" value="Genomic_DNA"/>
</dbReference>
<keyword evidence="3" id="KW-1185">Reference proteome</keyword>
<dbReference type="eggNOG" id="ENOG5030QN8">
    <property type="taxonomic scope" value="Bacteria"/>
</dbReference>
<dbReference type="RefSeq" id="WP_014388849.1">
    <property type="nucleotide sequence ID" value="NC_017025.1"/>
</dbReference>
<dbReference type="AlphaFoldDB" id="H8XU00"/>
<organism evidence="2 3">
    <name type="scientific">Flavobacterium indicum (strain DSM 17447 / CIP 109464 / GPTSA100-9)</name>
    <dbReference type="NCBI Taxonomy" id="1094466"/>
    <lineage>
        <taxon>Bacteria</taxon>
        <taxon>Pseudomonadati</taxon>
        <taxon>Bacteroidota</taxon>
        <taxon>Flavobacteriia</taxon>
        <taxon>Flavobacteriales</taxon>
        <taxon>Flavobacteriaceae</taxon>
        <taxon>Flavobacterium</taxon>
    </lineage>
</organism>